<proteinExistence type="predicted"/>
<dbReference type="SUPFAM" id="SSF51126">
    <property type="entry name" value="Pectin lyase-like"/>
    <property type="match status" value="1"/>
</dbReference>
<evidence type="ECO:0000313" key="4">
    <source>
        <dbReference type="Proteomes" id="UP000676194"/>
    </source>
</evidence>
<feature type="chain" id="PRO_5034911496" evidence="1">
    <location>
        <begin position="34"/>
        <end position="389"/>
    </location>
</feature>
<dbReference type="EMBL" id="CP074694">
    <property type="protein sequence ID" value="QVL32909.1"/>
    <property type="molecule type" value="Genomic_DNA"/>
</dbReference>
<dbReference type="NCBIfam" id="TIGR02595">
    <property type="entry name" value="PEP_CTERM"/>
    <property type="match status" value="1"/>
</dbReference>
<sequence length="389" mass="38949">MAKSNRHPLPLRKKTFYLFVLAAFFQFSSPIQAQTWNGGSGSSPYYWSNSANWAGGSAPANDGSADIVMAGSIGLSSVIDTAYSVNSLSFASSAGAFTLSGNTLTIGSGGITNNSNSAQTITASISLNSGVTSFSFTNNASSTSGLLTIGAVTGNATTGKTQNLTITAANLGGINLNGSIGDGIAGGQVSLTIVGPGTTTISASNFYSGSTTVASGNLLVTGGLANTNVIIQNGATLSGNGTVGNGGGATLTVNTGGVLSPGTGSTYDALTVNDNVILNGTLSLIGKPSGATSHLSIGMGNTLYLGRNSTLSLSGTYDTISTYVLYSGNYSGSFQFLNGLPAGMVVYYDNPTEIYLAPVPEPASILLFGSGMIAVGAGIIRRRKSASCD</sequence>
<dbReference type="InterPro" id="IPR011050">
    <property type="entry name" value="Pectin_lyase_fold/virulence"/>
</dbReference>
<feature type="signal peptide" evidence="1">
    <location>
        <begin position="1"/>
        <end position="33"/>
    </location>
</feature>
<dbReference type="AlphaFoldDB" id="A0A8E6B7I4"/>
<feature type="domain" description="Ice-binding protein C-terminal" evidence="2">
    <location>
        <begin position="358"/>
        <end position="382"/>
    </location>
</feature>
<keyword evidence="1" id="KW-0732">Signal</keyword>
<dbReference type="KEGG" id="tsph:KIH39_03045"/>
<keyword evidence="4" id="KW-1185">Reference proteome</keyword>
<organism evidence="3 4">
    <name type="scientific">Telmatocola sphagniphila</name>
    <dbReference type="NCBI Taxonomy" id="1123043"/>
    <lineage>
        <taxon>Bacteria</taxon>
        <taxon>Pseudomonadati</taxon>
        <taxon>Planctomycetota</taxon>
        <taxon>Planctomycetia</taxon>
        <taxon>Gemmatales</taxon>
        <taxon>Gemmataceae</taxon>
    </lineage>
</organism>
<dbReference type="RefSeq" id="WP_213497799.1">
    <property type="nucleotide sequence ID" value="NZ_CP074694.1"/>
</dbReference>
<dbReference type="InterPro" id="IPR013424">
    <property type="entry name" value="Ice-binding_C"/>
</dbReference>
<accession>A0A8E6B7I4</accession>
<evidence type="ECO:0000259" key="2">
    <source>
        <dbReference type="Pfam" id="PF07589"/>
    </source>
</evidence>
<dbReference type="Proteomes" id="UP000676194">
    <property type="component" value="Chromosome"/>
</dbReference>
<evidence type="ECO:0000256" key="1">
    <source>
        <dbReference type="SAM" id="SignalP"/>
    </source>
</evidence>
<gene>
    <name evidence="3" type="ORF">KIH39_03045</name>
</gene>
<evidence type="ECO:0000313" key="3">
    <source>
        <dbReference type="EMBL" id="QVL32909.1"/>
    </source>
</evidence>
<dbReference type="Pfam" id="PF07589">
    <property type="entry name" value="PEP-CTERM"/>
    <property type="match status" value="1"/>
</dbReference>
<protein>
    <submittedName>
        <fullName evidence="3">PEP-CTERM sorting domain-containing protein</fullName>
    </submittedName>
</protein>
<reference evidence="3" key="1">
    <citation type="submission" date="2021-05" db="EMBL/GenBank/DDBJ databases">
        <title>Complete genome sequence of the cellulolytic planctomycete Telmatocola sphagniphila SP2T and characterization of the first cellulase from planctomycetes.</title>
        <authorList>
            <person name="Rakitin A.L."/>
            <person name="Beletsky A.V."/>
            <person name="Naumoff D.G."/>
            <person name="Kulichevskaya I.S."/>
            <person name="Mardanov A.V."/>
            <person name="Ravin N.V."/>
            <person name="Dedysh S.N."/>
        </authorList>
    </citation>
    <scope>NUCLEOTIDE SEQUENCE</scope>
    <source>
        <strain evidence="3">SP2T</strain>
    </source>
</reference>
<name>A0A8E6B7I4_9BACT</name>